<feature type="region of interest" description="Disordered" evidence="1">
    <location>
        <begin position="1"/>
        <end position="24"/>
    </location>
</feature>
<gene>
    <name evidence="2" type="ORF">PHYPSEUDO_006539</name>
</gene>
<sequence>MTNTVSTDTEGESNITAEGASEKADLEDAVKENIVFSLKSGEEVVALAAEMMSVALTSRGKGTINLKEVKAVARQAVLRMLKEAKDEDEVTDSLSKVSPGEAGKVYVPPLRNKRPAIDCERQR</sequence>
<feature type="compositionally biased region" description="Polar residues" evidence="1">
    <location>
        <begin position="1"/>
        <end position="16"/>
    </location>
</feature>
<reference evidence="2" key="1">
    <citation type="submission" date="2021-02" db="EMBL/GenBank/DDBJ databases">
        <authorList>
            <person name="Palmer J.M."/>
        </authorList>
    </citation>
    <scope>NUCLEOTIDE SEQUENCE</scope>
    <source>
        <strain evidence="2">SCRP734</strain>
    </source>
</reference>
<evidence type="ECO:0000256" key="1">
    <source>
        <dbReference type="SAM" id="MobiDB-lite"/>
    </source>
</evidence>
<name>A0A8T1VII3_9STRA</name>
<comment type="caution">
    <text evidence="2">The sequence shown here is derived from an EMBL/GenBank/DDBJ whole genome shotgun (WGS) entry which is preliminary data.</text>
</comment>
<keyword evidence="3" id="KW-1185">Reference proteome</keyword>
<evidence type="ECO:0000313" key="3">
    <source>
        <dbReference type="Proteomes" id="UP000694044"/>
    </source>
</evidence>
<evidence type="ECO:0000313" key="2">
    <source>
        <dbReference type="EMBL" id="KAG7381022.1"/>
    </source>
</evidence>
<proteinExistence type="predicted"/>
<dbReference type="Proteomes" id="UP000694044">
    <property type="component" value="Unassembled WGS sequence"/>
</dbReference>
<dbReference type="EMBL" id="JAGDFM010000265">
    <property type="protein sequence ID" value="KAG7381022.1"/>
    <property type="molecule type" value="Genomic_DNA"/>
</dbReference>
<dbReference type="AlphaFoldDB" id="A0A8T1VII3"/>
<protein>
    <submittedName>
        <fullName evidence="2">Uncharacterized protein</fullName>
    </submittedName>
</protein>
<organism evidence="2 3">
    <name type="scientific">Phytophthora pseudosyringae</name>
    <dbReference type="NCBI Taxonomy" id="221518"/>
    <lineage>
        <taxon>Eukaryota</taxon>
        <taxon>Sar</taxon>
        <taxon>Stramenopiles</taxon>
        <taxon>Oomycota</taxon>
        <taxon>Peronosporomycetes</taxon>
        <taxon>Peronosporales</taxon>
        <taxon>Peronosporaceae</taxon>
        <taxon>Phytophthora</taxon>
    </lineage>
</organism>
<accession>A0A8T1VII3</accession>
<feature type="region of interest" description="Disordered" evidence="1">
    <location>
        <begin position="87"/>
        <end position="108"/>
    </location>
</feature>